<dbReference type="PANTHER" id="PTHR12126">
    <property type="entry name" value="NADH-UBIQUINONE OXIDOREDUCTASE 39 KDA SUBUNIT-RELATED"/>
    <property type="match status" value="1"/>
</dbReference>
<dbReference type="EMBL" id="JBHLWV010000019">
    <property type="protein sequence ID" value="MFC0314970.1"/>
    <property type="molecule type" value="Genomic_DNA"/>
</dbReference>
<organism evidence="2 3">
    <name type="scientific">Gordonia phosphorivorans</name>
    <dbReference type="NCBI Taxonomy" id="1056982"/>
    <lineage>
        <taxon>Bacteria</taxon>
        <taxon>Bacillati</taxon>
        <taxon>Actinomycetota</taxon>
        <taxon>Actinomycetes</taxon>
        <taxon>Mycobacteriales</taxon>
        <taxon>Gordoniaceae</taxon>
        <taxon>Gordonia</taxon>
    </lineage>
</organism>
<dbReference type="InterPro" id="IPR051207">
    <property type="entry name" value="ComplexI_NDUFA9_subunit"/>
</dbReference>
<dbReference type="Gene3D" id="3.40.50.720">
    <property type="entry name" value="NAD(P)-binding Rossmann-like Domain"/>
    <property type="match status" value="1"/>
</dbReference>
<evidence type="ECO:0000259" key="1">
    <source>
        <dbReference type="Pfam" id="PF13460"/>
    </source>
</evidence>
<dbReference type="RefSeq" id="WP_382363241.1">
    <property type="nucleotide sequence ID" value="NZ_JBHLWV010000019.1"/>
</dbReference>
<sequence length="247" mass="25796">MRAVVLGASGQMGRALTAALTERGVQVVPAHRGNGVDAYAGTGLDEAFTEADVVVDCLNLNTQSAGRARDFFGVTSRNVVAAMNRAGVARLVCLSIINAASPTVNAKFGYYQGKAVQESVYREALGDRVTMVRSAQWFELAGQLLSTVRLGPVAVVPHMLSQPCSAADAAQAMADAVVQPSGDIQVAGPESIDLCNLARRIADRDGAPRWVIGINFGGPAIRRGGLLPTGEVITTVTTAETWLADST</sequence>
<keyword evidence="3" id="KW-1185">Reference proteome</keyword>
<feature type="domain" description="NAD(P)-binding" evidence="1">
    <location>
        <begin position="7"/>
        <end position="141"/>
    </location>
</feature>
<proteinExistence type="predicted"/>
<dbReference type="Pfam" id="PF13460">
    <property type="entry name" value="NAD_binding_10"/>
    <property type="match status" value="1"/>
</dbReference>
<reference evidence="2 3" key="1">
    <citation type="submission" date="2024-09" db="EMBL/GenBank/DDBJ databases">
        <authorList>
            <person name="Sun Q."/>
            <person name="Mori K."/>
        </authorList>
    </citation>
    <scope>NUCLEOTIDE SEQUENCE [LARGE SCALE GENOMIC DNA]</scope>
    <source>
        <strain evidence="2 3">CCM 7957</strain>
    </source>
</reference>
<protein>
    <submittedName>
        <fullName evidence="2">SDR family oxidoreductase</fullName>
    </submittedName>
</protein>
<dbReference type="PANTHER" id="PTHR12126:SF11">
    <property type="entry name" value="NADH DEHYDROGENASE [UBIQUINONE] 1 ALPHA SUBCOMPLEX SUBUNIT 9, MITOCHONDRIAL"/>
    <property type="match status" value="1"/>
</dbReference>
<comment type="caution">
    <text evidence="2">The sequence shown here is derived from an EMBL/GenBank/DDBJ whole genome shotgun (WGS) entry which is preliminary data.</text>
</comment>
<gene>
    <name evidence="2" type="ORF">ACFFJD_08910</name>
</gene>
<evidence type="ECO:0000313" key="2">
    <source>
        <dbReference type="EMBL" id="MFC0314970.1"/>
    </source>
</evidence>
<name>A0ABV6H827_9ACTN</name>
<dbReference type="InterPro" id="IPR036291">
    <property type="entry name" value="NAD(P)-bd_dom_sf"/>
</dbReference>
<dbReference type="SUPFAM" id="SSF51735">
    <property type="entry name" value="NAD(P)-binding Rossmann-fold domains"/>
    <property type="match status" value="1"/>
</dbReference>
<dbReference type="Proteomes" id="UP001589783">
    <property type="component" value="Unassembled WGS sequence"/>
</dbReference>
<dbReference type="InterPro" id="IPR016040">
    <property type="entry name" value="NAD(P)-bd_dom"/>
</dbReference>
<accession>A0ABV6H827</accession>
<evidence type="ECO:0000313" key="3">
    <source>
        <dbReference type="Proteomes" id="UP001589783"/>
    </source>
</evidence>